<protein>
    <recommendedName>
        <fullName evidence="3">DUF2383 domain-containing protein</fullName>
    </recommendedName>
</protein>
<dbReference type="InterPro" id="IPR012347">
    <property type="entry name" value="Ferritin-like"/>
</dbReference>
<proteinExistence type="predicted"/>
<accession>A0A3E0ECW9</accession>
<evidence type="ECO:0000313" key="1">
    <source>
        <dbReference type="EMBL" id="REG96091.1"/>
    </source>
</evidence>
<dbReference type="Gene3D" id="1.20.1260.10">
    <property type="match status" value="1"/>
</dbReference>
<dbReference type="EMBL" id="QUNI01000011">
    <property type="protein sequence ID" value="REG96091.1"/>
    <property type="molecule type" value="Genomic_DNA"/>
</dbReference>
<gene>
    <name evidence="1" type="ORF">C8P67_11163</name>
</gene>
<dbReference type="RefSeq" id="WP_115814334.1">
    <property type="nucleotide sequence ID" value="NZ_QUNI01000011.1"/>
</dbReference>
<reference evidence="1 2" key="1">
    <citation type="submission" date="2018-08" db="EMBL/GenBank/DDBJ databases">
        <title>Genomic Encyclopedia of Archaeal and Bacterial Type Strains, Phase II (KMG-II): from individual species to whole genera.</title>
        <authorList>
            <person name="Goeker M."/>
        </authorList>
    </citation>
    <scope>NUCLEOTIDE SEQUENCE [LARGE SCALE GENOMIC DNA]</scope>
    <source>
        <strain evidence="1 2">DSM 100880</strain>
    </source>
</reference>
<dbReference type="AlphaFoldDB" id="A0A3E0ECW9"/>
<name>A0A3E0ECW9_9FLAO</name>
<evidence type="ECO:0000313" key="2">
    <source>
        <dbReference type="Proteomes" id="UP000257136"/>
    </source>
</evidence>
<evidence type="ECO:0008006" key="3">
    <source>
        <dbReference type="Google" id="ProtNLM"/>
    </source>
</evidence>
<keyword evidence="2" id="KW-1185">Reference proteome</keyword>
<comment type="caution">
    <text evidence="1">The sequence shown here is derived from an EMBL/GenBank/DDBJ whole genome shotgun (WGS) entry which is preliminary data.</text>
</comment>
<dbReference type="Proteomes" id="UP000257136">
    <property type="component" value="Unassembled WGS sequence"/>
</dbReference>
<sequence>MENVDKVIVILKDLLSNLQNCTSKYNLASASEEYISIKESLLIYSRERSFYQLQLQHEIENLVKRANLDPEESLTKKSSDNLEEVFSLQLFFPACIEAEEKLIQNYKLALHEIKLDAALSLLLQNQLEGIEKSLIQIRYQQSLNLQ</sequence>
<organism evidence="1 2">
    <name type="scientific">Flavobacterium aquicola</name>
    <dbReference type="NCBI Taxonomy" id="1682742"/>
    <lineage>
        <taxon>Bacteria</taxon>
        <taxon>Pseudomonadati</taxon>
        <taxon>Bacteroidota</taxon>
        <taxon>Flavobacteriia</taxon>
        <taxon>Flavobacteriales</taxon>
        <taxon>Flavobacteriaceae</taxon>
        <taxon>Flavobacterium</taxon>
    </lineage>
</organism>